<dbReference type="GO" id="GO:0005634">
    <property type="term" value="C:nucleus"/>
    <property type="evidence" value="ECO:0007669"/>
    <property type="project" value="UniProtKB-SubCell"/>
</dbReference>
<dbReference type="Gene3D" id="2.130.10.10">
    <property type="entry name" value="YVTN repeat-like/Quinoprotein amine dehydrogenase"/>
    <property type="match status" value="1"/>
</dbReference>
<keyword evidence="7" id="KW-0269">Exonuclease</keyword>
<dbReference type="InterPro" id="IPR012337">
    <property type="entry name" value="RNaseH-like_sf"/>
</dbReference>
<evidence type="ECO:0000256" key="2">
    <source>
        <dbReference type="ARBA" id="ARBA00010489"/>
    </source>
</evidence>
<dbReference type="InterPro" id="IPR015943">
    <property type="entry name" value="WD40/YVTN_repeat-like_dom_sf"/>
</dbReference>
<dbReference type="Gene3D" id="3.30.420.10">
    <property type="entry name" value="Ribonuclease H-like superfamily/Ribonuclease H"/>
    <property type="match status" value="1"/>
</dbReference>
<dbReference type="CDD" id="cd06144">
    <property type="entry name" value="REX4_like"/>
    <property type="match status" value="1"/>
</dbReference>
<keyword evidence="5" id="KW-0540">Nuclease</keyword>
<dbReference type="GO" id="GO:0003676">
    <property type="term" value="F:nucleic acid binding"/>
    <property type="evidence" value="ECO:0007669"/>
    <property type="project" value="InterPro"/>
</dbReference>
<evidence type="ECO:0000256" key="6">
    <source>
        <dbReference type="ARBA" id="ARBA00022801"/>
    </source>
</evidence>
<evidence type="ECO:0000313" key="14">
    <source>
        <dbReference type="WBParaSite" id="HDID_0000484101-mRNA-1"/>
    </source>
</evidence>
<evidence type="ECO:0000256" key="1">
    <source>
        <dbReference type="ARBA" id="ARBA00004123"/>
    </source>
</evidence>
<evidence type="ECO:0000256" key="7">
    <source>
        <dbReference type="ARBA" id="ARBA00022839"/>
    </source>
</evidence>
<dbReference type="SMART" id="SM00479">
    <property type="entry name" value="EXOIII"/>
    <property type="match status" value="1"/>
</dbReference>
<dbReference type="SUPFAM" id="SSF50978">
    <property type="entry name" value="WD40 repeat-like"/>
    <property type="match status" value="1"/>
</dbReference>
<evidence type="ECO:0000256" key="3">
    <source>
        <dbReference type="ARBA" id="ARBA00016937"/>
    </source>
</evidence>
<dbReference type="GO" id="GO:0006364">
    <property type="term" value="P:rRNA processing"/>
    <property type="evidence" value="ECO:0007669"/>
    <property type="project" value="UniProtKB-KW"/>
</dbReference>
<keyword evidence="4" id="KW-0698">rRNA processing</keyword>
<dbReference type="SUPFAM" id="SSF53098">
    <property type="entry name" value="Ribonuclease H-like"/>
    <property type="match status" value="1"/>
</dbReference>
<dbReference type="GO" id="GO:0008408">
    <property type="term" value="F:3'-5' exonuclease activity"/>
    <property type="evidence" value="ECO:0007669"/>
    <property type="project" value="InterPro"/>
</dbReference>
<proteinExistence type="inferred from homology"/>
<dbReference type="EMBL" id="UYSG01002060">
    <property type="protein sequence ID" value="VDL56482.1"/>
    <property type="molecule type" value="Genomic_DNA"/>
</dbReference>
<comment type="subcellular location">
    <subcellularLocation>
        <location evidence="1">Nucleus</location>
    </subcellularLocation>
</comment>
<feature type="compositionally biased region" description="Low complexity" evidence="10">
    <location>
        <begin position="691"/>
        <end position="701"/>
    </location>
</feature>
<evidence type="ECO:0000256" key="10">
    <source>
        <dbReference type="SAM" id="MobiDB-lite"/>
    </source>
</evidence>
<dbReference type="InterPro" id="IPR037431">
    <property type="entry name" value="REX4_DEDDh_dom"/>
</dbReference>
<reference evidence="14" key="1">
    <citation type="submission" date="2017-02" db="UniProtKB">
        <authorList>
            <consortium name="WormBaseParasite"/>
        </authorList>
    </citation>
    <scope>IDENTIFICATION</scope>
</reference>
<protein>
    <recommendedName>
        <fullName evidence="3">RNA exonuclease 4</fullName>
    </recommendedName>
</protein>
<dbReference type="STRING" id="6216.A0A0R3SIS6"/>
<evidence type="ECO:0000256" key="4">
    <source>
        <dbReference type="ARBA" id="ARBA00022552"/>
    </source>
</evidence>
<sequence>MNKHALAHISVQCCATSPCGQIVVFGTNFGSLIIASLDCFRCSKGDAGWKLKTLSIPNVSYIYSLLTRSDYLFVGASGAILVISWSNLKSFNGDFKTIRLETDSTSIDFPSVNSLTSLKNSDSVFAGCSDGYVYEINATNFTVTCAYKCSRLPVHSLSSVDSYELLICSEDGNACFYDLRELYENWKPTLTITPGLVPELQRPVLGNWLSVTAVQSSDSQWLVLGGGPKLALWNRRAGKHAAVLEPMRQSPKWYPLVGQFVEAHSDPKIIAGGSSGSLVAWDHSGAQLFETVSSDDPLKRMTCILTATELPKLEGDLSGSILVGGLSPYVHLVSRIGYPSKYVELLSRGFKKKFKEKNRKENKIWFAGVPKALLETNKEEEDTTGKCLVKTNSYNGLTRSIALDCEFVGVGYGGKDNALARVSIVNQFGHVLLDEYVRPKETITDYRTAYSGISPHHMQPGGPAKTFEEVQAKVMEICKDRILVGHAIHNDLKVERLLNICYIFLTTVCANYVVLMMSHPKRDIRDTSRYRPFKELFRGRNPSLKALTERLLGVNVQTGEHDSVEDARATMRIYTLVKRVWEAQVKAKLAGKPAKEIQRLAEHLQFPSASGELPVETNFGSKVQFTHIAKIALDVNSEFSAGDAVKPPTSKKSDVATMIMVAPKKVPIVNGRKVSQHRQRFIEKRRRIRRQQAYNSSSASNQKRDRSLFS</sequence>
<dbReference type="Pfam" id="PF00929">
    <property type="entry name" value="RNase_T"/>
    <property type="match status" value="1"/>
</dbReference>
<comment type="similarity">
    <text evidence="2">Belongs to the REXO4 family.</text>
</comment>
<dbReference type="PANTHER" id="PTHR12801">
    <property type="entry name" value="RNA EXONUCLEASE REXO1 / RECO3 FAMILY MEMBER-RELATED"/>
    <property type="match status" value="1"/>
</dbReference>
<evidence type="ECO:0000259" key="11">
    <source>
        <dbReference type="SMART" id="SM00479"/>
    </source>
</evidence>
<dbReference type="InterPro" id="IPR013520">
    <property type="entry name" value="Ribonucl_H"/>
</dbReference>
<comment type="function">
    <text evidence="9">Exoribonuclease involved in ribosome biosynthesis. Involved in the processing of ITS1, the internal transcribed spacer localized between the 18S and 5.8S rRNAs.</text>
</comment>
<name>A0A0R3SIS6_HYMDI</name>
<evidence type="ECO:0000256" key="9">
    <source>
        <dbReference type="ARBA" id="ARBA00025599"/>
    </source>
</evidence>
<feature type="region of interest" description="Disordered" evidence="10">
    <location>
        <begin position="685"/>
        <end position="710"/>
    </location>
</feature>
<keyword evidence="8" id="KW-0539">Nucleus</keyword>
<dbReference type="PANTHER" id="PTHR12801:SF45">
    <property type="entry name" value="RNA EXONUCLEASE 4"/>
    <property type="match status" value="1"/>
</dbReference>
<dbReference type="InterPro" id="IPR036397">
    <property type="entry name" value="RNaseH_sf"/>
</dbReference>
<feature type="domain" description="Exonuclease" evidence="11">
    <location>
        <begin position="399"/>
        <end position="583"/>
    </location>
</feature>
<dbReference type="Proteomes" id="UP000274504">
    <property type="component" value="Unassembled WGS sequence"/>
</dbReference>
<evidence type="ECO:0000313" key="13">
    <source>
        <dbReference type="Proteomes" id="UP000274504"/>
    </source>
</evidence>
<accession>A0A0R3SIS6</accession>
<organism evidence="14">
    <name type="scientific">Hymenolepis diminuta</name>
    <name type="common">Rat tapeworm</name>
    <dbReference type="NCBI Taxonomy" id="6216"/>
    <lineage>
        <taxon>Eukaryota</taxon>
        <taxon>Metazoa</taxon>
        <taxon>Spiralia</taxon>
        <taxon>Lophotrochozoa</taxon>
        <taxon>Platyhelminthes</taxon>
        <taxon>Cestoda</taxon>
        <taxon>Eucestoda</taxon>
        <taxon>Cyclophyllidea</taxon>
        <taxon>Hymenolepididae</taxon>
        <taxon>Hymenolepis</taxon>
    </lineage>
</organism>
<dbReference type="InterPro" id="IPR036322">
    <property type="entry name" value="WD40_repeat_dom_sf"/>
</dbReference>
<dbReference type="OrthoDB" id="8191639at2759"/>
<gene>
    <name evidence="12" type="ORF">HDID_LOCUS4839</name>
</gene>
<evidence type="ECO:0000256" key="5">
    <source>
        <dbReference type="ARBA" id="ARBA00022722"/>
    </source>
</evidence>
<evidence type="ECO:0000256" key="8">
    <source>
        <dbReference type="ARBA" id="ARBA00023242"/>
    </source>
</evidence>
<dbReference type="WBParaSite" id="HDID_0000484101-mRNA-1">
    <property type="protein sequence ID" value="HDID_0000484101-mRNA-1"/>
    <property type="gene ID" value="HDID_0000484101"/>
</dbReference>
<keyword evidence="6" id="KW-0378">Hydrolase</keyword>
<evidence type="ECO:0000313" key="12">
    <source>
        <dbReference type="EMBL" id="VDL56482.1"/>
    </source>
</evidence>
<reference evidence="12 13" key="2">
    <citation type="submission" date="2018-11" db="EMBL/GenBank/DDBJ databases">
        <authorList>
            <consortium name="Pathogen Informatics"/>
        </authorList>
    </citation>
    <scope>NUCLEOTIDE SEQUENCE [LARGE SCALE GENOMIC DNA]</scope>
</reference>
<dbReference type="InterPro" id="IPR047021">
    <property type="entry name" value="REXO1/3/4-like"/>
</dbReference>
<dbReference type="AlphaFoldDB" id="A0A0R3SIS6"/>